<accession>A0AAV5WWC5</accession>
<dbReference type="PROSITE" id="PS00135">
    <property type="entry name" value="TRYPSIN_SER"/>
    <property type="match status" value="1"/>
</dbReference>
<dbReference type="SUPFAM" id="SSF50494">
    <property type="entry name" value="Trypsin-like serine proteases"/>
    <property type="match status" value="1"/>
</dbReference>
<dbReference type="InterPro" id="IPR033116">
    <property type="entry name" value="TRYPSIN_SER"/>
</dbReference>
<evidence type="ECO:0000313" key="4">
    <source>
        <dbReference type="EMBL" id="GMT36371.1"/>
    </source>
</evidence>
<dbReference type="Gene3D" id="2.40.10.10">
    <property type="entry name" value="Trypsin-like serine proteases"/>
    <property type="match status" value="1"/>
</dbReference>
<feature type="non-terminal residue" evidence="4">
    <location>
        <position position="98"/>
    </location>
</feature>
<organism evidence="4 5">
    <name type="scientific">Pristionchus fissidentatus</name>
    <dbReference type="NCBI Taxonomy" id="1538716"/>
    <lineage>
        <taxon>Eukaryota</taxon>
        <taxon>Metazoa</taxon>
        <taxon>Ecdysozoa</taxon>
        <taxon>Nematoda</taxon>
        <taxon>Chromadorea</taxon>
        <taxon>Rhabditida</taxon>
        <taxon>Rhabditina</taxon>
        <taxon>Diplogasteromorpha</taxon>
        <taxon>Diplogasteroidea</taxon>
        <taxon>Neodiplogasteridae</taxon>
        <taxon>Pristionchus</taxon>
    </lineage>
</organism>
<keyword evidence="1" id="KW-1015">Disulfide bond</keyword>
<dbReference type="PROSITE" id="PS50240">
    <property type="entry name" value="TRYPSIN_DOM"/>
    <property type="match status" value="1"/>
</dbReference>
<proteinExistence type="inferred from homology"/>
<comment type="similarity">
    <text evidence="2">Belongs to the peptidase S1 family. CLIP subfamily.</text>
</comment>
<keyword evidence="5" id="KW-1185">Reference proteome</keyword>
<dbReference type="GO" id="GO:0006508">
    <property type="term" value="P:proteolysis"/>
    <property type="evidence" value="ECO:0007669"/>
    <property type="project" value="InterPro"/>
</dbReference>
<dbReference type="Proteomes" id="UP001432322">
    <property type="component" value="Unassembled WGS sequence"/>
</dbReference>
<reference evidence="4" key="1">
    <citation type="submission" date="2023-10" db="EMBL/GenBank/DDBJ databases">
        <title>Genome assembly of Pristionchus species.</title>
        <authorList>
            <person name="Yoshida K."/>
            <person name="Sommer R.J."/>
        </authorList>
    </citation>
    <scope>NUCLEOTIDE SEQUENCE</scope>
    <source>
        <strain evidence="4">RS5133</strain>
    </source>
</reference>
<evidence type="ECO:0000256" key="1">
    <source>
        <dbReference type="ARBA" id="ARBA00023157"/>
    </source>
</evidence>
<evidence type="ECO:0000256" key="2">
    <source>
        <dbReference type="ARBA" id="ARBA00024195"/>
    </source>
</evidence>
<dbReference type="InterPro" id="IPR043504">
    <property type="entry name" value="Peptidase_S1_PA_chymotrypsin"/>
</dbReference>
<dbReference type="InterPro" id="IPR001254">
    <property type="entry name" value="Trypsin_dom"/>
</dbReference>
<dbReference type="InterPro" id="IPR009003">
    <property type="entry name" value="Peptidase_S1_PA"/>
</dbReference>
<dbReference type="PANTHER" id="PTHR24256">
    <property type="entry name" value="TRYPTASE-RELATED"/>
    <property type="match status" value="1"/>
</dbReference>
<protein>
    <recommendedName>
        <fullName evidence="3">Peptidase S1 domain-containing protein</fullName>
    </recommendedName>
</protein>
<evidence type="ECO:0000313" key="5">
    <source>
        <dbReference type="Proteomes" id="UP001432322"/>
    </source>
</evidence>
<dbReference type="GO" id="GO:0004252">
    <property type="term" value="F:serine-type endopeptidase activity"/>
    <property type="evidence" value="ECO:0007669"/>
    <property type="project" value="InterPro"/>
</dbReference>
<name>A0AAV5WWC5_9BILA</name>
<dbReference type="InterPro" id="IPR051487">
    <property type="entry name" value="Ser/Thr_Proteases_Immune/Dev"/>
</dbReference>
<gene>
    <name evidence="4" type="ORF">PFISCL1PPCAC_27668</name>
</gene>
<dbReference type="EMBL" id="BTSY01000007">
    <property type="protein sequence ID" value="GMT36371.1"/>
    <property type="molecule type" value="Genomic_DNA"/>
</dbReference>
<dbReference type="AlphaFoldDB" id="A0AAV5WWC5"/>
<dbReference type="Pfam" id="PF00089">
    <property type="entry name" value="Trypsin"/>
    <property type="match status" value="1"/>
</dbReference>
<comment type="caution">
    <text evidence="4">The sequence shown here is derived from an EMBL/GenBank/DDBJ whole genome shotgun (WGS) entry which is preliminary data.</text>
</comment>
<sequence length="98" mass="10728">MFRLYLRKRVFNTLNDTVTHNHVCAGSFGHGSAPGDSGGPLMMKSDDGKWFQVGITSSGGVNELLILQDDAPGIFTNVKNYCDWIQEQTNGEVSCEDS</sequence>
<evidence type="ECO:0000259" key="3">
    <source>
        <dbReference type="PROSITE" id="PS50240"/>
    </source>
</evidence>
<feature type="domain" description="Peptidase S1" evidence="3">
    <location>
        <begin position="1"/>
        <end position="90"/>
    </location>
</feature>